<dbReference type="Proteomes" id="UP000316416">
    <property type="component" value="Chromosome"/>
</dbReference>
<dbReference type="RefSeq" id="WP_142874375.1">
    <property type="nucleotide sequence ID" value="NZ_CP045503.2"/>
</dbReference>
<dbReference type="PANTHER" id="PTHR42966:SF1">
    <property type="entry name" value="SIALIC ACID SYNTHASE"/>
    <property type="match status" value="1"/>
</dbReference>
<gene>
    <name evidence="2" type="primary">neuB</name>
    <name evidence="2" type="ORF">FM038_016020</name>
</gene>
<keyword evidence="3" id="KW-1185">Reference proteome</keyword>
<dbReference type="EMBL" id="CP045503">
    <property type="protein sequence ID" value="QPG58755.1"/>
    <property type="molecule type" value="Genomic_DNA"/>
</dbReference>
<dbReference type="EC" id="2.5.1.56" evidence="2"/>
<dbReference type="PANTHER" id="PTHR42966">
    <property type="entry name" value="N-ACETYLNEURAMINATE SYNTHASE"/>
    <property type="match status" value="1"/>
</dbReference>
<dbReference type="InterPro" id="IPR013132">
    <property type="entry name" value="PseI/NeuA/B-like_N"/>
</dbReference>
<reference evidence="2" key="1">
    <citation type="submission" date="2021-07" db="EMBL/GenBank/DDBJ databases">
        <title>Shewanella sp. YLB-07 whole genome sequence.</title>
        <authorList>
            <person name="Yu L."/>
        </authorList>
    </citation>
    <scope>NUCLEOTIDE SEQUENCE</scope>
    <source>
        <strain evidence="2">YLB-08</strain>
    </source>
</reference>
<dbReference type="InterPro" id="IPR013785">
    <property type="entry name" value="Aldolase_TIM"/>
</dbReference>
<dbReference type="SUPFAM" id="SSF51269">
    <property type="entry name" value="AFP III-like domain"/>
    <property type="match status" value="1"/>
</dbReference>
<dbReference type="Gene3D" id="3.20.20.70">
    <property type="entry name" value="Aldolase class I"/>
    <property type="match status" value="1"/>
</dbReference>
<protein>
    <submittedName>
        <fullName evidence="2">N-acetylneuraminate synthase</fullName>
        <ecNumber evidence="2">2.5.1.56</ecNumber>
    </submittedName>
</protein>
<accession>A0ABX6VA96</accession>
<evidence type="ECO:0000313" key="2">
    <source>
        <dbReference type="EMBL" id="QPG58755.1"/>
    </source>
</evidence>
<organism evidence="2 3">
    <name type="scientific">Shewanella eurypsychrophilus</name>
    <dbReference type="NCBI Taxonomy" id="2593656"/>
    <lineage>
        <taxon>Bacteria</taxon>
        <taxon>Pseudomonadati</taxon>
        <taxon>Pseudomonadota</taxon>
        <taxon>Gammaproteobacteria</taxon>
        <taxon>Alteromonadales</taxon>
        <taxon>Shewanellaceae</taxon>
        <taxon>Shewanella</taxon>
    </lineage>
</organism>
<dbReference type="InterPro" id="IPR020007">
    <property type="entry name" value="NeuB/NeuA"/>
</dbReference>
<dbReference type="CDD" id="cd11615">
    <property type="entry name" value="SAF_NeuB_like"/>
    <property type="match status" value="1"/>
</dbReference>
<dbReference type="Gene3D" id="3.90.1210.10">
    <property type="entry name" value="Antifreeze-like/N-acetylneuraminic acid synthase C-terminal domain"/>
    <property type="match status" value="1"/>
</dbReference>
<proteinExistence type="predicted"/>
<feature type="domain" description="AFP-like" evidence="1">
    <location>
        <begin position="283"/>
        <end position="335"/>
    </location>
</feature>
<dbReference type="InterPro" id="IPR036732">
    <property type="entry name" value="AFP_Neu5c_C_sf"/>
</dbReference>
<evidence type="ECO:0000313" key="3">
    <source>
        <dbReference type="Proteomes" id="UP000316416"/>
    </source>
</evidence>
<sequence>MNSDKVFIIAEAGVNHNGSLQLAKELVDAAVESGVDAVKFQTWKTELVVTQDVGKAEYQVRTTTGKNTQFDMLSKLELPFNDFRELKSYCDSKKIMFLSTADEEVSATFLLELQNIFKIGSGELTNLPFLRFIGALKKKVILSTGMGNLGEVESALKVLIDAGTTKEDITVLHVTTQYPTPMSEVNLKAMNTIQGAFDVRVGYSDHTMGIEVPIAAVALGARIIEKHFTLSRKMEGPDHQASLEPSELAQMVCAIRNIELALGNGIKQIQDCEQQNKKVVQKFIVAIKPIMAGEAFTIDNIAVKRASSGLEAKYWNLVIGRQSDQVYSTDQSIAI</sequence>
<dbReference type="PROSITE" id="PS50844">
    <property type="entry name" value="AFP_LIKE"/>
    <property type="match status" value="1"/>
</dbReference>
<dbReference type="InterPro" id="IPR057736">
    <property type="entry name" value="SAF_PseI/NeuA/NeuB"/>
</dbReference>
<dbReference type="Pfam" id="PF03102">
    <property type="entry name" value="NeuB"/>
    <property type="match status" value="1"/>
</dbReference>
<name>A0ABX6VA96_9GAMM</name>
<dbReference type="GO" id="GO:0050462">
    <property type="term" value="F:N-acetylneuraminate synthase activity"/>
    <property type="evidence" value="ECO:0007669"/>
    <property type="project" value="UniProtKB-EC"/>
</dbReference>
<evidence type="ECO:0000259" key="1">
    <source>
        <dbReference type="PROSITE" id="PS50844"/>
    </source>
</evidence>
<keyword evidence="2" id="KW-0808">Transferase</keyword>
<dbReference type="NCBIfam" id="TIGR03569">
    <property type="entry name" value="NeuB_NnaB"/>
    <property type="match status" value="1"/>
</dbReference>
<dbReference type="SUPFAM" id="SSF51569">
    <property type="entry name" value="Aldolase"/>
    <property type="match status" value="1"/>
</dbReference>
<dbReference type="InterPro" id="IPR051690">
    <property type="entry name" value="PseI-like"/>
</dbReference>
<dbReference type="InterPro" id="IPR006190">
    <property type="entry name" value="SAF_AFP_Neu5Ac"/>
</dbReference>